<evidence type="ECO:0000313" key="3">
    <source>
        <dbReference type="EMBL" id="CAF3693547.1"/>
    </source>
</evidence>
<proteinExistence type="predicted"/>
<accession>A0A814AFE8</accession>
<dbReference type="InterPro" id="IPR043502">
    <property type="entry name" value="DNA/RNA_pol_sf"/>
</dbReference>
<evidence type="ECO:0000313" key="4">
    <source>
        <dbReference type="EMBL" id="CAF4311076.1"/>
    </source>
</evidence>
<evidence type="ECO:0000313" key="5">
    <source>
        <dbReference type="Proteomes" id="UP000663829"/>
    </source>
</evidence>
<dbReference type="EMBL" id="CAJOBC010001695">
    <property type="protein sequence ID" value="CAF3693547.1"/>
    <property type="molecule type" value="Genomic_DNA"/>
</dbReference>
<dbReference type="Gene3D" id="3.30.70.270">
    <property type="match status" value="1"/>
</dbReference>
<organism evidence="1 5">
    <name type="scientific">Didymodactylos carnosus</name>
    <dbReference type="NCBI Taxonomy" id="1234261"/>
    <lineage>
        <taxon>Eukaryota</taxon>
        <taxon>Metazoa</taxon>
        <taxon>Spiralia</taxon>
        <taxon>Gnathifera</taxon>
        <taxon>Rotifera</taxon>
        <taxon>Eurotatoria</taxon>
        <taxon>Bdelloidea</taxon>
        <taxon>Philodinida</taxon>
        <taxon>Philodinidae</taxon>
        <taxon>Didymodactylos</taxon>
    </lineage>
</organism>
<dbReference type="EMBL" id="CAJOBA010058818">
    <property type="protein sequence ID" value="CAF4311076.1"/>
    <property type="molecule type" value="Genomic_DNA"/>
</dbReference>
<protein>
    <submittedName>
        <fullName evidence="1">Uncharacterized protein</fullName>
    </submittedName>
</protein>
<dbReference type="OrthoDB" id="3863715at2759"/>
<evidence type="ECO:0000313" key="1">
    <source>
        <dbReference type="EMBL" id="CAF0912824.1"/>
    </source>
</evidence>
<reference evidence="1" key="1">
    <citation type="submission" date="2021-02" db="EMBL/GenBank/DDBJ databases">
        <authorList>
            <person name="Nowell W R."/>
        </authorList>
    </citation>
    <scope>NUCLEOTIDE SEQUENCE</scope>
</reference>
<dbReference type="Proteomes" id="UP000682733">
    <property type="component" value="Unassembled WGS sequence"/>
</dbReference>
<dbReference type="Proteomes" id="UP000677228">
    <property type="component" value="Unassembled WGS sequence"/>
</dbReference>
<dbReference type="Proteomes" id="UP000663829">
    <property type="component" value="Unassembled WGS sequence"/>
</dbReference>
<dbReference type="EMBL" id="CAJNOK010036649">
    <property type="protein sequence ID" value="CAF1524326.1"/>
    <property type="molecule type" value="Genomic_DNA"/>
</dbReference>
<name>A0A814AFE8_9BILA</name>
<dbReference type="SUPFAM" id="SSF56672">
    <property type="entry name" value="DNA/RNA polymerases"/>
    <property type="match status" value="1"/>
</dbReference>
<sequence length="130" mass="14615">MIIHLGLVTYKEKLNAARDWLVPQNQKQVEQLCGLYMYCRKFIQNFAIIARPLTSCGHERRRAGGIGSIEKCTGGAKLDLSENYFTLKSTGNTLFDLSTIKDDQMKSNRTVHVAKCCTIKPNHCALIPVL</sequence>
<keyword evidence="5" id="KW-1185">Reference proteome</keyword>
<dbReference type="Proteomes" id="UP000681722">
    <property type="component" value="Unassembled WGS sequence"/>
</dbReference>
<dbReference type="EMBL" id="CAJNOQ010001695">
    <property type="protein sequence ID" value="CAF0912824.1"/>
    <property type="molecule type" value="Genomic_DNA"/>
</dbReference>
<dbReference type="AlphaFoldDB" id="A0A814AFE8"/>
<comment type="caution">
    <text evidence="1">The sequence shown here is derived from an EMBL/GenBank/DDBJ whole genome shotgun (WGS) entry which is preliminary data.</text>
</comment>
<evidence type="ECO:0000313" key="2">
    <source>
        <dbReference type="EMBL" id="CAF1524326.1"/>
    </source>
</evidence>
<gene>
    <name evidence="1" type="ORF">GPM918_LOCUS9238</name>
    <name evidence="2" type="ORF">OVA965_LOCUS37936</name>
    <name evidence="3" type="ORF">SRO942_LOCUS9239</name>
    <name evidence="4" type="ORF">TMI583_LOCUS39066</name>
</gene>
<dbReference type="InterPro" id="IPR043128">
    <property type="entry name" value="Rev_trsase/Diguanyl_cyclase"/>
</dbReference>